<accession>A0A1E7FQB9</accession>
<dbReference type="AlphaFoldDB" id="A0A1E7FQB9"/>
<dbReference type="EMBL" id="KV784355">
    <property type="protein sequence ID" value="OEU20346.1"/>
    <property type="molecule type" value="Genomic_DNA"/>
</dbReference>
<evidence type="ECO:0000313" key="1">
    <source>
        <dbReference type="EMBL" id="OEU20346.1"/>
    </source>
</evidence>
<gene>
    <name evidence="1" type="ORF">FRACYDRAFT_268221</name>
</gene>
<dbReference type="OrthoDB" id="37860at2759"/>
<proteinExistence type="predicted"/>
<keyword evidence="2" id="KW-1185">Reference proteome</keyword>
<dbReference type="KEGG" id="fcy:FRACYDRAFT_268221"/>
<dbReference type="InParanoid" id="A0A1E7FQB9"/>
<reference evidence="1 2" key="1">
    <citation type="submission" date="2016-09" db="EMBL/GenBank/DDBJ databases">
        <title>Extensive genetic diversity and differential bi-allelic expression allows diatom success in the polar Southern Ocean.</title>
        <authorList>
            <consortium name="DOE Joint Genome Institute"/>
            <person name="Mock T."/>
            <person name="Otillar R.P."/>
            <person name="Strauss J."/>
            <person name="Dupont C."/>
            <person name="Frickenhaus S."/>
            <person name="Maumus F."/>
            <person name="Mcmullan M."/>
            <person name="Sanges R."/>
            <person name="Schmutz J."/>
            <person name="Toseland A."/>
            <person name="Valas R."/>
            <person name="Veluchamy A."/>
            <person name="Ward B.J."/>
            <person name="Allen A."/>
            <person name="Barry K."/>
            <person name="Falciatore A."/>
            <person name="Ferrante M."/>
            <person name="Fortunato A.E."/>
            <person name="Gloeckner G."/>
            <person name="Gruber A."/>
            <person name="Hipkin R."/>
            <person name="Janech M."/>
            <person name="Kroth P."/>
            <person name="Leese F."/>
            <person name="Lindquist E."/>
            <person name="Lyon B.R."/>
            <person name="Martin J."/>
            <person name="Mayer C."/>
            <person name="Parker M."/>
            <person name="Quesneville H."/>
            <person name="Raymond J."/>
            <person name="Uhlig C."/>
            <person name="Valentin K.U."/>
            <person name="Worden A.Z."/>
            <person name="Armbrust E.V."/>
            <person name="Bowler C."/>
            <person name="Green B."/>
            <person name="Moulton V."/>
            <person name="Van Oosterhout C."/>
            <person name="Grigoriev I."/>
        </authorList>
    </citation>
    <scope>NUCLEOTIDE SEQUENCE [LARGE SCALE GENOMIC DNA]</scope>
    <source>
        <strain evidence="1 2">CCMP1102</strain>
    </source>
</reference>
<name>A0A1E7FQB9_9STRA</name>
<sequence length="212" mass="23940">MATEPPLYVTDPEKWLHEISEKNDFVGVVIFRGSWCKFDRYYLQKLGDFSKKHMSDQNLHLIAWTGEGVDGAKKADEEWGLTKDHGFTEVLGDNTLALAKYLVDDTLLEKLVTSTIKDVQLENKTVSQETYPNGIVQPGMIWYAHHGSVVVQWEAVDEPFASDRPHPKDLFEQVLKRKHALDKGLSVIPVHGRELKQCCSASEVNIAGCTLM</sequence>
<organism evidence="1 2">
    <name type="scientific">Fragilariopsis cylindrus CCMP1102</name>
    <dbReference type="NCBI Taxonomy" id="635003"/>
    <lineage>
        <taxon>Eukaryota</taxon>
        <taxon>Sar</taxon>
        <taxon>Stramenopiles</taxon>
        <taxon>Ochrophyta</taxon>
        <taxon>Bacillariophyta</taxon>
        <taxon>Bacillariophyceae</taxon>
        <taxon>Bacillariophycidae</taxon>
        <taxon>Bacillariales</taxon>
        <taxon>Bacillariaceae</taxon>
        <taxon>Fragilariopsis</taxon>
    </lineage>
</organism>
<evidence type="ECO:0008006" key="3">
    <source>
        <dbReference type="Google" id="ProtNLM"/>
    </source>
</evidence>
<dbReference type="Proteomes" id="UP000095751">
    <property type="component" value="Unassembled WGS sequence"/>
</dbReference>
<evidence type="ECO:0000313" key="2">
    <source>
        <dbReference type="Proteomes" id="UP000095751"/>
    </source>
</evidence>
<protein>
    <recommendedName>
        <fullName evidence="3">Thioredoxin domain-containing protein</fullName>
    </recommendedName>
</protein>